<gene>
    <name evidence="12" type="ORF">IAB60_12560</name>
</gene>
<dbReference type="PROSITE" id="PS50110">
    <property type="entry name" value="RESPONSE_REGULATORY"/>
    <property type="match status" value="1"/>
</dbReference>
<organism evidence="12 13">
    <name type="scientific">Candidatus Caccovicinus merdipullorum</name>
    <dbReference type="NCBI Taxonomy" id="2840724"/>
    <lineage>
        <taxon>Bacteria</taxon>
        <taxon>Bacillati</taxon>
        <taxon>Bacillota</taxon>
        <taxon>Clostridia</taxon>
        <taxon>Eubacteriales</taxon>
        <taxon>Candidatus Caccovicinus</taxon>
    </lineage>
</organism>
<dbReference type="SUPFAM" id="SSF46894">
    <property type="entry name" value="C-terminal effector domain of the bipartite response regulators"/>
    <property type="match status" value="1"/>
</dbReference>
<dbReference type="PANTHER" id="PTHR48111">
    <property type="entry name" value="REGULATOR OF RPOS"/>
    <property type="match status" value="1"/>
</dbReference>
<keyword evidence="3" id="KW-0902">Two-component regulatory system</keyword>
<dbReference type="Pfam" id="PF00072">
    <property type="entry name" value="Response_reg"/>
    <property type="match status" value="1"/>
</dbReference>
<reference evidence="12" key="2">
    <citation type="journal article" date="2021" name="PeerJ">
        <title>Extensive microbial diversity within the chicken gut microbiome revealed by metagenomics and culture.</title>
        <authorList>
            <person name="Gilroy R."/>
            <person name="Ravi A."/>
            <person name="Getino M."/>
            <person name="Pursley I."/>
            <person name="Horton D.L."/>
            <person name="Alikhan N.F."/>
            <person name="Baker D."/>
            <person name="Gharbi K."/>
            <person name="Hall N."/>
            <person name="Watson M."/>
            <person name="Adriaenssens E.M."/>
            <person name="Foster-Nyarko E."/>
            <person name="Jarju S."/>
            <person name="Secka A."/>
            <person name="Antonio M."/>
            <person name="Oren A."/>
            <person name="Chaudhuri R.R."/>
            <person name="La Ragione R."/>
            <person name="Hildebrand F."/>
            <person name="Pallen M.J."/>
        </authorList>
    </citation>
    <scope>NUCLEOTIDE SEQUENCE</scope>
    <source>
        <strain evidence="12">CHK123-3438</strain>
    </source>
</reference>
<dbReference type="PANTHER" id="PTHR48111:SF1">
    <property type="entry name" value="TWO-COMPONENT RESPONSE REGULATOR ORR33"/>
    <property type="match status" value="1"/>
</dbReference>
<feature type="modified residue" description="4-aspartylphosphate" evidence="8">
    <location>
        <position position="50"/>
    </location>
</feature>
<keyword evidence="4" id="KW-0805">Transcription regulation</keyword>
<dbReference type="GO" id="GO:0005829">
    <property type="term" value="C:cytosol"/>
    <property type="evidence" value="ECO:0007669"/>
    <property type="project" value="TreeGrafter"/>
</dbReference>
<dbReference type="Proteomes" id="UP000886860">
    <property type="component" value="Unassembled WGS sequence"/>
</dbReference>
<evidence type="ECO:0000256" key="2">
    <source>
        <dbReference type="ARBA" id="ARBA00022553"/>
    </source>
</evidence>
<dbReference type="GO" id="GO:0032993">
    <property type="term" value="C:protein-DNA complex"/>
    <property type="evidence" value="ECO:0007669"/>
    <property type="project" value="TreeGrafter"/>
</dbReference>
<keyword evidence="6" id="KW-0804">Transcription</keyword>
<evidence type="ECO:0000256" key="6">
    <source>
        <dbReference type="ARBA" id="ARBA00023163"/>
    </source>
</evidence>
<dbReference type="Gene3D" id="3.40.50.2300">
    <property type="match status" value="1"/>
</dbReference>
<dbReference type="SUPFAM" id="SSF52172">
    <property type="entry name" value="CheY-like"/>
    <property type="match status" value="1"/>
</dbReference>
<dbReference type="EMBL" id="DVKS01000207">
    <property type="protein sequence ID" value="HIT42904.1"/>
    <property type="molecule type" value="Genomic_DNA"/>
</dbReference>
<dbReference type="Pfam" id="PF00486">
    <property type="entry name" value="Trans_reg_C"/>
    <property type="match status" value="1"/>
</dbReference>
<dbReference type="SMART" id="SM00448">
    <property type="entry name" value="REC"/>
    <property type="match status" value="1"/>
</dbReference>
<dbReference type="InterPro" id="IPR016032">
    <property type="entry name" value="Sig_transdc_resp-reg_C-effctor"/>
</dbReference>
<dbReference type="InterPro" id="IPR001867">
    <property type="entry name" value="OmpR/PhoB-type_DNA-bd"/>
</dbReference>
<evidence type="ECO:0000313" key="12">
    <source>
        <dbReference type="EMBL" id="HIT42904.1"/>
    </source>
</evidence>
<dbReference type="GO" id="GO:0006355">
    <property type="term" value="P:regulation of DNA-templated transcription"/>
    <property type="evidence" value="ECO:0007669"/>
    <property type="project" value="InterPro"/>
</dbReference>
<dbReference type="InterPro" id="IPR039420">
    <property type="entry name" value="WalR-like"/>
</dbReference>
<evidence type="ECO:0000259" key="11">
    <source>
        <dbReference type="PROSITE" id="PS51755"/>
    </source>
</evidence>
<evidence type="ECO:0000259" key="10">
    <source>
        <dbReference type="PROSITE" id="PS50110"/>
    </source>
</evidence>
<evidence type="ECO:0000256" key="5">
    <source>
        <dbReference type="ARBA" id="ARBA00023125"/>
    </source>
</evidence>
<sequence>MRILIVEDNERLAESIRDILKHRYDCQICNDGETGACLLKDGNFDGAILDVMLPGKDGISIIRELRQNRNSMPVLMLSARSDTDNRVLGLESGADYYLTKPFDVSELVAVMGALTRRKGEVMPAVLTYGNISLNQGDFTLQGPEGSIRLGKKEYEIMRILMSSREIVIPKETLLLKVWGNEREAVENNVETHISFLRRKLEFLDADIEIRTLRKLGYRLAEKEMKMEAAGR</sequence>
<keyword evidence="2 8" id="KW-0597">Phosphoprotein</keyword>
<dbReference type="CDD" id="cd00383">
    <property type="entry name" value="trans_reg_C"/>
    <property type="match status" value="1"/>
</dbReference>
<comment type="function">
    <text evidence="7">May play the central regulatory role in sporulation. It may be an element of the effector pathway responsible for the activation of sporulation genes in response to nutritional stress. Spo0A may act in concert with spo0H (a sigma factor) to control the expression of some genes that are critical to the sporulation process.</text>
</comment>
<dbReference type="AlphaFoldDB" id="A0A9D1GMM6"/>
<dbReference type="GO" id="GO:0000156">
    <property type="term" value="F:phosphorelay response regulator activity"/>
    <property type="evidence" value="ECO:0007669"/>
    <property type="project" value="TreeGrafter"/>
</dbReference>
<dbReference type="InterPro" id="IPR001789">
    <property type="entry name" value="Sig_transdc_resp-reg_receiver"/>
</dbReference>
<evidence type="ECO:0000256" key="3">
    <source>
        <dbReference type="ARBA" id="ARBA00023012"/>
    </source>
</evidence>
<dbReference type="InterPro" id="IPR036388">
    <property type="entry name" value="WH-like_DNA-bd_sf"/>
</dbReference>
<keyword evidence="5 9" id="KW-0238">DNA-binding</keyword>
<proteinExistence type="predicted"/>
<evidence type="ECO:0000256" key="4">
    <source>
        <dbReference type="ARBA" id="ARBA00023015"/>
    </source>
</evidence>
<accession>A0A9D1GMM6</accession>
<feature type="domain" description="OmpR/PhoB-type" evidence="11">
    <location>
        <begin position="123"/>
        <end position="221"/>
    </location>
</feature>
<dbReference type="PROSITE" id="PS51755">
    <property type="entry name" value="OMPR_PHOB"/>
    <property type="match status" value="1"/>
</dbReference>
<evidence type="ECO:0000313" key="13">
    <source>
        <dbReference type="Proteomes" id="UP000886860"/>
    </source>
</evidence>
<protein>
    <recommendedName>
        <fullName evidence="1">Stage 0 sporulation protein A homolog</fullName>
    </recommendedName>
</protein>
<dbReference type="InterPro" id="IPR011006">
    <property type="entry name" value="CheY-like_superfamily"/>
</dbReference>
<feature type="DNA-binding region" description="OmpR/PhoB-type" evidence="9">
    <location>
        <begin position="123"/>
        <end position="221"/>
    </location>
</feature>
<reference evidence="12" key="1">
    <citation type="submission" date="2020-10" db="EMBL/GenBank/DDBJ databases">
        <authorList>
            <person name="Gilroy R."/>
        </authorList>
    </citation>
    <scope>NUCLEOTIDE SEQUENCE</scope>
    <source>
        <strain evidence="12">CHK123-3438</strain>
    </source>
</reference>
<evidence type="ECO:0000256" key="7">
    <source>
        <dbReference type="ARBA" id="ARBA00024867"/>
    </source>
</evidence>
<dbReference type="Gene3D" id="1.10.10.10">
    <property type="entry name" value="Winged helix-like DNA-binding domain superfamily/Winged helix DNA-binding domain"/>
    <property type="match status" value="1"/>
</dbReference>
<evidence type="ECO:0000256" key="1">
    <source>
        <dbReference type="ARBA" id="ARBA00018672"/>
    </source>
</evidence>
<evidence type="ECO:0000256" key="9">
    <source>
        <dbReference type="PROSITE-ProRule" id="PRU01091"/>
    </source>
</evidence>
<evidence type="ECO:0000256" key="8">
    <source>
        <dbReference type="PROSITE-ProRule" id="PRU00169"/>
    </source>
</evidence>
<comment type="caution">
    <text evidence="12">The sequence shown here is derived from an EMBL/GenBank/DDBJ whole genome shotgun (WGS) entry which is preliminary data.</text>
</comment>
<name>A0A9D1GMM6_9FIRM</name>
<feature type="domain" description="Response regulatory" evidence="10">
    <location>
        <begin position="2"/>
        <end position="115"/>
    </location>
</feature>
<dbReference type="GO" id="GO:0000976">
    <property type="term" value="F:transcription cis-regulatory region binding"/>
    <property type="evidence" value="ECO:0007669"/>
    <property type="project" value="TreeGrafter"/>
</dbReference>
<dbReference type="SMART" id="SM00862">
    <property type="entry name" value="Trans_reg_C"/>
    <property type="match status" value="1"/>
</dbReference>